<dbReference type="PANTHER" id="PTHR43312:SF1">
    <property type="entry name" value="NADP-DEPENDENT OXIDOREDUCTASE DOMAIN-CONTAINING PROTEIN"/>
    <property type="match status" value="1"/>
</dbReference>
<organism evidence="2 3">
    <name type="scientific">Chitinophaga agrisoli</name>
    <dbReference type="NCBI Taxonomy" id="2607653"/>
    <lineage>
        <taxon>Bacteria</taxon>
        <taxon>Pseudomonadati</taxon>
        <taxon>Bacteroidota</taxon>
        <taxon>Chitinophagia</taxon>
        <taxon>Chitinophagales</taxon>
        <taxon>Chitinophagaceae</taxon>
        <taxon>Chitinophaga</taxon>
    </lineage>
</organism>
<comment type="caution">
    <text evidence="2">The sequence shown here is derived from an EMBL/GenBank/DDBJ whole genome shotgun (WGS) entry which is preliminary data.</text>
</comment>
<protein>
    <submittedName>
        <fullName evidence="2">Aldo/keto reductase</fullName>
    </submittedName>
</protein>
<reference evidence="2 3" key="2">
    <citation type="submission" date="2019-09" db="EMBL/GenBank/DDBJ databases">
        <authorList>
            <person name="Jin C."/>
        </authorList>
    </citation>
    <scope>NUCLEOTIDE SEQUENCE [LARGE SCALE GENOMIC DNA]</scope>
    <source>
        <strain evidence="2 3">BN140078</strain>
    </source>
</reference>
<evidence type="ECO:0000313" key="2">
    <source>
        <dbReference type="EMBL" id="KAA2241384.1"/>
    </source>
</evidence>
<gene>
    <name evidence="2" type="ORF">F0L74_15900</name>
</gene>
<dbReference type="EMBL" id="VUOC01000003">
    <property type="protein sequence ID" value="KAA2241384.1"/>
    <property type="molecule type" value="Genomic_DNA"/>
</dbReference>
<dbReference type="PRINTS" id="PR00069">
    <property type="entry name" value="ALDKETRDTASE"/>
</dbReference>
<dbReference type="Pfam" id="PF00248">
    <property type="entry name" value="Aldo_ket_red"/>
    <property type="match status" value="1"/>
</dbReference>
<dbReference type="PANTHER" id="PTHR43312">
    <property type="entry name" value="D-THREO-ALDOSE 1-DEHYDROGENASE"/>
    <property type="match status" value="1"/>
</dbReference>
<dbReference type="InterPro" id="IPR020471">
    <property type="entry name" value="AKR"/>
</dbReference>
<dbReference type="InterPro" id="IPR053135">
    <property type="entry name" value="AKR2_Oxidoreductase"/>
</dbReference>
<dbReference type="InterPro" id="IPR023210">
    <property type="entry name" value="NADP_OxRdtase_dom"/>
</dbReference>
<accession>A0A5B2VRE9</accession>
<dbReference type="AlphaFoldDB" id="A0A5B2VRE9"/>
<keyword evidence="3" id="KW-1185">Reference proteome</keyword>
<dbReference type="GO" id="GO:0016491">
    <property type="term" value="F:oxidoreductase activity"/>
    <property type="evidence" value="ECO:0007669"/>
    <property type="project" value="InterPro"/>
</dbReference>
<dbReference type="Gene3D" id="3.20.20.100">
    <property type="entry name" value="NADP-dependent oxidoreductase domain"/>
    <property type="match status" value="1"/>
</dbReference>
<name>A0A5B2VRE9_9BACT</name>
<reference evidence="2 3" key="1">
    <citation type="submission" date="2019-09" db="EMBL/GenBank/DDBJ databases">
        <title>Chitinophaga ginsengihumi sp. nov., isolated from soil of ginseng rhizosphere.</title>
        <authorList>
            <person name="Lee J."/>
        </authorList>
    </citation>
    <scope>NUCLEOTIDE SEQUENCE [LARGE SCALE GENOMIC DNA]</scope>
    <source>
        <strain evidence="2 3">BN140078</strain>
    </source>
</reference>
<dbReference type="InterPro" id="IPR036812">
    <property type="entry name" value="NAD(P)_OxRdtase_dom_sf"/>
</dbReference>
<feature type="domain" description="NADP-dependent oxidoreductase" evidence="1">
    <location>
        <begin position="15"/>
        <end position="288"/>
    </location>
</feature>
<evidence type="ECO:0000259" key="1">
    <source>
        <dbReference type="Pfam" id="PF00248"/>
    </source>
</evidence>
<dbReference type="SUPFAM" id="SSF51430">
    <property type="entry name" value="NAD(P)-linked oxidoreductase"/>
    <property type="match status" value="1"/>
</dbReference>
<evidence type="ECO:0000313" key="3">
    <source>
        <dbReference type="Proteomes" id="UP000324611"/>
    </source>
</evidence>
<dbReference type="Proteomes" id="UP000324611">
    <property type="component" value="Unassembled WGS sequence"/>
</dbReference>
<dbReference type="CDD" id="cd19086">
    <property type="entry name" value="AKR_AKR11C1"/>
    <property type="match status" value="1"/>
</dbReference>
<dbReference type="RefSeq" id="WP_149838899.1">
    <property type="nucleotide sequence ID" value="NZ_VUOC01000003.1"/>
</dbReference>
<sequence>MNYHLLGHSALRISEIAFGGMSLQGSDEENAALIHQAIGAGINYFDTADLYDRGENERTLGKALQGKRQEVIIASKVGNQWRPDGSGWDWNPRKDYILKTVEDSLQRLQTDYIDLYQLHGGTLEDPIDETIEAFELLQQQGKIRYYGISSIRPNVIREYVKRSNIVSVMMQYCLLDRRPEESCLELLLQHNIGVLARGCVAKGLLVDKPAAPFLNYTADEVKRAANAVAAVSNPQRGASQTAVRFVLQHPAISAAVIGIRTPAQLEDAEKASAAPMLTSQEINTLRAAVPANCYEQHR</sequence>
<proteinExistence type="predicted"/>